<dbReference type="Pfam" id="PF01217">
    <property type="entry name" value="Clat_adaptor_s"/>
    <property type="match status" value="1"/>
</dbReference>
<evidence type="ECO:0000313" key="8">
    <source>
        <dbReference type="Proteomes" id="UP000190831"/>
    </source>
</evidence>
<dbReference type="OrthoDB" id="10261046at2759"/>
<organism evidence="7 8">
    <name type="scientific">Lachancea fermentati</name>
    <name type="common">Zygosaccharomyces fermentati</name>
    <dbReference type="NCBI Taxonomy" id="4955"/>
    <lineage>
        <taxon>Eukaryota</taxon>
        <taxon>Fungi</taxon>
        <taxon>Dikarya</taxon>
        <taxon>Ascomycota</taxon>
        <taxon>Saccharomycotina</taxon>
        <taxon>Saccharomycetes</taxon>
        <taxon>Saccharomycetales</taxon>
        <taxon>Saccharomycetaceae</taxon>
        <taxon>Lachancea</taxon>
    </lineage>
</organism>
<comment type="subcellular location">
    <subcellularLocation>
        <location evidence="1">Endomembrane system</location>
    </subcellularLocation>
</comment>
<dbReference type="GO" id="GO:0030117">
    <property type="term" value="C:membrane coat"/>
    <property type="evidence" value="ECO:0007669"/>
    <property type="project" value="InterPro"/>
</dbReference>
<name>A0A1G4M6Y7_LACFM</name>
<accession>A0A1G4M6Y7</accession>
<reference evidence="7 8" key="1">
    <citation type="submission" date="2016-03" db="EMBL/GenBank/DDBJ databases">
        <authorList>
            <person name="Devillers H."/>
        </authorList>
    </citation>
    <scope>NUCLEOTIDE SEQUENCE [LARGE SCALE GENOMIC DNA]</scope>
    <source>
        <strain evidence="7">CBS 6772</strain>
    </source>
</reference>
<proteinExistence type="inferred from homology"/>
<dbReference type="OMA" id="DLIFNWQ"/>
<dbReference type="GO" id="GO:0012505">
    <property type="term" value="C:endomembrane system"/>
    <property type="evidence" value="ECO:0007669"/>
    <property type="project" value="UniProtKB-SubCell"/>
</dbReference>
<dbReference type="PANTHER" id="PTHR11753">
    <property type="entry name" value="ADAPTOR COMPLEXES SMALL SUBUNIT FAMILY"/>
    <property type="match status" value="1"/>
</dbReference>
<dbReference type="AlphaFoldDB" id="A0A1G4M6Y7"/>
<protein>
    <submittedName>
        <fullName evidence="7">LAFE_0A06700g1_1</fullName>
    </submittedName>
</protein>
<evidence type="ECO:0000256" key="4">
    <source>
        <dbReference type="ARBA" id="ARBA00022927"/>
    </source>
</evidence>
<sequence length="219" mass="24336">MPIDDCDIFVLNIISSSSFCSSKKPIGKMIHAVLIFNKKAQPRLVKFYTPVDVPKQKLLVEQVYDLISERNSNFQSSFLVSPPSLLISDENGLQDDEGIQIIYKNYATLYFTFIVDDQESELAILDLIQTFVEALDRCFAEVNELDLIFNWQTLESVLEEIVQGGMVIETSVQRIVKAVDELNRNGDSDGKAARFSGAGFGSAIQAFAQGGFSSWASGQ</sequence>
<evidence type="ECO:0000256" key="1">
    <source>
        <dbReference type="ARBA" id="ARBA00004308"/>
    </source>
</evidence>
<evidence type="ECO:0000256" key="2">
    <source>
        <dbReference type="ARBA" id="ARBA00006972"/>
    </source>
</evidence>
<evidence type="ECO:0000313" key="7">
    <source>
        <dbReference type="EMBL" id="SCV99597.1"/>
    </source>
</evidence>
<dbReference type="InterPro" id="IPR000804">
    <property type="entry name" value="Clathrin_sm-chain_CS"/>
</dbReference>
<dbReference type="InterPro" id="IPR022775">
    <property type="entry name" value="AP_mu_sigma_su"/>
</dbReference>
<dbReference type="InterPro" id="IPR011012">
    <property type="entry name" value="Longin-like_dom_sf"/>
</dbReference>
<keyword evidence="3" id="KW-0813">Transport</keyword>
<dbReference type="PROSITE" id="PS00989">
    <property type="entry name" value="CLAT_ADAPTOR_S"/>
    <property type="match status" value="1"/>
</dbReference>
<comment type="similarity">
    <text evidence="2">Belongs to the adaptor complexes small subunit family.</text>
</comment>
<dbReference type="Gene3D" id="3.30.450.60">
    <property type="match status" value="1"/>
</dbReference>
<dbReference type="Proteomes" id="UP000190831">
    <property type="component" value="Chromosome A"/>
</dbReference>
<gene>
    <name evidence="7" type="ORF">LAFE_0A06700G</name>
</gene>
<evidence type="ECO:0000256" key="3">
    <source>
        <dbReference type="ARBA" id="ARBA00022448"/>
    </source>
</evidence>
<evidence type="ECO:0000256" key="5">
    <source>
        <dbReference type="ARBA" id="ARBA00023136"/>
    </source>
</evidence>
<dbReference type="EMBL" id="LT598487">
    <property type="protein sequence ID" value="SCV99597.1"/>
    <property type="molecule type" value="Genomic_DNA"/>
</dbReference>
<keyword evidence="5" id="KW-0472">Membrane</keyword>
<dbReference type="SUPFAM" id="SSF64356">
    <property type="entry name" value="SNARE-like"/>
    <property type="match status" value="1"/>
</dbReference>
<evidence type="ECO:0000259" key="6">
    <source>
        <dbReference type="Pfam" id="PF01217"/>
    </source>
</evidence>
<keyword evidence="8" id="KW-1185">Reference proteome</keyword>
<dbReference type="GO" id="GO:0006886">
    <property type="term" value="P:intracellular protein transport"/>
    <property type="evidence" value="ECO:0007669"/>
    <property type="project" value="InterPro"/>
</dbReference>
<keyword evidence="4" id="KW-0653">Protein transport</keyword>
<dbReference type="GO" id="GO:0016192">
    <property type="term" value="P:vesicle-mediated transport"/>
    <property type="evidence" value="ECO:0007669"/>
    <property type="project" value="InterPro"/>
</dbReference>
<dbReference type="InterPro" id="IPR016635">
    <property type="entry name" value="AP_complex_ssu"/>
</dbReference>
<feature type="domain" description="AP complex mu/sigma subunit" evidence="6">
    <location>
        <begin position="29"/>
        <end position="184"/>
    </location>
</feature>
<dbReference type="STRING" id="4955.A0A1G4M6Y7"/>